<evidence type="ECO:0000256" key="4">
    <source>
        <dbReference type="ARBA" id="ARBA00008000"/>
    </source>
</evidence>
<dbReference type="Pfam" id="PF01565">
    <property type="entry name" value="FAD_binding_4"/>
    <property type="match status" value="1"/>
</dbReference>
<evidence type="ECO:0000256" key="7">
    <source>
        <dbReference type="ARBA" id="ARBA00022946"/>
    </source>
</evidence>
<dbReference type="EMBL" id="JAEPRC010000195">
    <property type="protein sequence ID" value="KAG2204515.1"/>
    <property type="molecule type" value="Genomic_DNA"/>
</dbReference>
<dbReference type="PROSITE" id="PS00797">
    <property type="entry name" value="1433_2"/>
    <property type="match status" value="1"/>
</dbReference>
<dbReference type="GO" id="GO:1903457">
    <property type="term" value="P:lactate catabolic process"/>
    <property type="evidence" value="ECO:0007669"/>
    <property type="project" value="TreeGrafter"/>
</dbReference>
<keyword evidence="6" id="KW-0274">FAD</keyword>
<dbReference type="Gene3D" id="1.10.45.10">
    <property type="entry name" value="Vanillyl-alcohol Oxidase, Chain A, domain 4"/>
    <property type="match status" value="1"/>
</dbReference>
<feature type="domain" description="FAD-binding PCMH-type" evidence="13">
    <location>
        <begin position="125"/>
        <end position="303"/>
    </location>
</feature>
<dbReference type="Proteomes" id="UP000650833">
    <property type="component" value="Unassembled WGS sequence"/>
</dbReference>
<keyword evidence="9" id="KW-0496">Mitochondrion</keyword>
<evidence type="ECO:0000256" key="2">
    <source>
        <dbReference type="ARBA" id="ARBA00004173"/>
    </source>
</evidence>
<dbReference type="InterPro" id="IPR016164">
    <property type="entry name" value="FAD-linked_Oxase-like_C"/>
</dbReference>
<sequence>MLKLSPHFKRFTTNRNIFQKRFYQTQHQVTAFKTPNYAAFTVATLVAASSGYWYGSKLQQQEPTTSEITEKRQQVRPQVPVPAIPTHETITKAFNELQQVLPAEHVSVDEELLQDHGYSNNSYHNEGAPSIVVFPSNTSEVAEIVKIANRFNLPIIPFSGGTSLEGHFSAPKGGICISFTEHMDQIVEFHPQDMDIVVQPGIQWEDLNFYLKKQGLFFPMDPGPGACIGGMVGTSCSGTNAVRYGTMREWVINLTIVTPEGKILKTRQRPRKTSAGYDLTKLFIGSEGTLGVVTEITLKLAVLPQEETVAVCDFPTIRDAAAVVPDLVRAGVQIGAVELLDAQMMKAINLANPDLGHSEKPTLFFKFSGGSKVIVDHEIKVVSEIAKKHQGGKFKYAKNEAEKAELWEGRKIALWSSTLLKPDASVWTTDVVVPVSKLPELIAETTKDLEGSFLPCPMVGHVGDGNFHVFILFKKDDKKEYQEAKRLNKNLLERAIRMEGSVSGEHGVGIGKKMFLTEELGENTVDMMKTIKIALDPKGLMNPEKEREDKIYMAKIAEQAERYDEMVKFMTEVVQLNNGLSVEERNLLSVAFKNVIGARRASWRIVSSIEQKEESKGHDAQVTKIKEYRTKIENELYKVCNDILLLLKDHLIPFAQEGEAKVFYYKMEGDYHRYVAEYTTADARKKSADEAHEAYKQATKVASAELGTTHPIRLGLALNFSVFYYEILNNPSSACQLAKQAFDDAIAELDTLSEDSYKDSTLIMQLLRDNLTLWTSDLQDETERNEETPTADAAVNQE</sequence>
<keyword evidence="7" id="KW-0809">Transit peptide</keyword>
<dbReference type="Gene3D" id="3.30.70.2740">
    <property type="match status" value="1"/>
</dbReference>
<reference evidence="14" key="1">
    <citation type="submission" date="2020-12" db="EMBL/GenBank/DDBJ databases">
        <title>Metabolic potential, ecology and presence of endohyphal bacteria is reflected in genomic diversity of Mucoromycotina.</title>
        <authorList>
            <person name="Muszewska A."/>
            <person name="Okrasinska A."/>
            <person name="Steczkiewicz K."/>
            <person name="Drgas O."/>
            <person name="Orlowska M."/>
            <person name="Perlinska-Lenart U."/>
            <person name="Aleksandrzak-Piekarczyk T."/>
            <person name="Szatraj K."/>
            <person name="Zielenkiewicz U."/>
            <person name="Pilsyk S."/>
            <person name="Malc E."/>
            <person name="Mieczkowski P."/>
            <person name="Kruszewska J.S."/>
            <person name="Biernat P."/>
            <person name="Pawlowska J."/>
        </authorList>
    </citation>
    <scope>NUCLEOTIDE SEQUENCE</scope>
    <source>
        <strain evidence="14">CBS 226.32</strain>
    </source>
</reference>
<gene>
    <name evidence="14" type="ORF">INT46_000268</name>
</gene>
<dbReference type="PRINTS" id="PR00305">
    <property type="entry name" value="1433ZETA"/>
</dbReference>
<keyword evidence="8" id="KW-0560">Oxidoreductase</keyword>
<dbReference type="OrthoDB" id="7786253at2759"/>
<dbReference type="PANTHER" id="PTHR11748">
    <property type="entry name" value="D-LACTATE DEHYDROGENASE"/>
    <property type="match status" value="1"/>
</dbReference>
<dbReference type="SUPFAM" id="SSF48445">
    <property type="entry name" value="14-3-3 protein"/>
    <property type="match status" value="1"/>
</dbReference>
<evidence type="ECO:0000256" key="3">
    <source>
        <dbReference type="ARBA" id="ARBA00006141"/>
    </source>
</evidence>
<evidence type="ECO:0000313" key="14">
    <source>
        <dbReference type="EMBL" id="KAG2204515.1"/>
    </source>
</evidence>
<dbReference type="EC" id="1.1.2.4" evidence="10"/>
<proteinExistence type="inferred from homology"/>
<dbReference type="InterPro" id="IPR036318">
    <property type="entry name" value="FAD-bd_PCMH-like_sf"/>
</dbReference>
<keyword evidence="15" id="KW-1185">Reference proteome</keyword>
<dbReference type="GO" id="GO:0005739">
    <property type="term" value="C:mitochondrion"/>
    <property type="evidence" value="ECO:0007669"/>
    <property type="project" value="UniProtKB-SubCell"/>
</dbReference>
<keyword evidence="5" id="KW-0285">Flavoprotein</keyword>
<evidence type="ECO:0000256" key="5">
    <source>
        <dbReference type="ARBA" id="ARBA00022630"/>
    </source>
</evidence>
<dbReference type="FunFam" id="1.10.45.10:FF:000001">
    <property type="entry name" value="D-lactate dehydrogenase mitochondrial"/>
    <property type="match status" value="1"/>
</dbReference>
<feature type="region of interest" description="Disordered" evidence="12">
    <location>
        <begin position="779"/>
        <end position="798"/>
    </location>
</feature>
<evidence type="ECO:0000256" key="6">
    <source>
        <dbReference type="ARBA" id="ARBA00022827"/>
    </source>
</evidence>
<evidence type="ECO:0000256" key="12">
    <source>
        <dbReference type="SAM" id="MobiDB-lite"/>
    </source>
</evidence>
<evidence type="ECO:0000313" key="15">
    <source>
        <dbReference type="Proteomes" id="UP000650833"/>
    </source>
</evidence>
<dbReference type="Pfam" id="PF02913">
    <property type="entry name" value="FAD-oxidase_C"/>
    <property type="match status" value="1"/>
</dbReference>
<dbReference type="InterPro" id="IPR006094">
    <property type="entry name" value="Oxid_FAD_bind_N"/>
</dbReference>
<evidence type="ECO:0000256" key="9">
    <source>
        <dbReference type="ARBA" id="ARBA00023128"/>
    </source>
</evidence>
<dbReference type="PROSITE" id="PS51387">
    <property type="entry name" value="FAD_PCMH"/>
    <property type="match status" value="1"/>
</dbReference>
<dbReference type="GO" id="GO:0008720">
    <property type="term" value="F:D-lactate dehydrogenase (NAD+) activity"/>
    <property type="evidence" value="ECO:0007669"/>
    <property type="project" value="TreeGrafter"/>
</dbReference>
<evidence type="ECO:0000256" key="10">
    <source>
        <dbReference type="ARBA" id="ARBA00038897"/>
    </source>
</evidence>
<comment type="similarity">
    <text evidence="4">Belongs to the FAD-binding oxidoreductase/transferase type 4 family.</text>
</comment>
<evidence type="ECO:0000259" key="13">
    <source>
        <dbReference type="PROSITE" id="PS51387"/>
    </source>
</evidence>
<dbReference type="AlphaFoldDB" id="A0A8H7V286"/>
<dbReference type="InterPro" id="IPR000308">
    <property type="entry name" value="14-3-3"/>
</dbReference>
<dbReference type="InterPro" id="IPR023410">
    <property type="entry name" value="14-3-3_domain"/>
</dbReference>
<dbReference type="InterPro" id="IPR036815">
    <property type="entry name" value="14-3-3_dom_sf"/>
</dbReference>
<dbReference type="FunFam" id="3.30.465.10:FF:000014">
    <property type="entry name" value="D-lactate dehydrogenase (Cytochrome), putative"/>
    <property type="match status" value="1"/>
</dbReference>
<dbReference type="InterPro" id="IPR023409">
    <property type="entry name" value="14-3-3_CS"/>
</dbReference>
<comment type="caution">
    <text evidence="14">The sequence shown here is derived from an EMBL/GenBank/DDBJ whole genome shotgun (WGS) entry which is preliminary data.</text>
</comment>
<evidence type="ECO:0000256" key="8">
    <source>
        <dbReference type="ARBA" id="ARBA00023002"/>
    </source>
</evidence>
<dbReference type="SUPFAM" id="SSF56176">
    <property type="entry name" value="FAD-binding/transporter-associated domain-like"/>
    <property type="match status" value="1"/>
</dbReference>
<comment type="catalytic activity">
    <reaction evidence="11">
        <text>(R)-lactate + 2 Fe(III)-[cytochrome c] = 2 Fe(II)-[cytochrome c] + pyruvate + 2 H(+)</text>
        <dbReference type="Rhea" id="RHEA:13521"/>
        <dbReference type="Rhea" id="RHEA-COMP:10350"/>
        <dbReference type="Rhea" id="RHEA-COMP:14399"/>
        <dbReference type="ChEBI" id="CHEBI:15361"/>
        <dbReference type="ChEBI" id="CHEBI:15378"/>
        <dbReference type="ChEBI" id="CHEBI:16004"/>
        <dbReference type="ChEBI" id="CHEBI:29033"/>
        <dbReference type="ChEBI" id="CHEBI:29034"/>
        <dbReference type="EC" id="1.1.2.4"/>
    </reaction>
</comment>
<dbReference type="Gene3D" id="3.30.465.10">
    <property type="match status" value="1"/>
</dbReference>
<dbReference type="GO" id="GO:0004458">
    <property type="term" value="F:D-lactate dehydrogenase (cytochrome) activity"/>
    <property type="evidence" value="ECO:0007669"/>
    <property type="project" value="UniProtKB-EC"/>
</dbReference>
<evidence type="ECO:0000256" key="1">
    <source>
        <dbReference type="ARBA" id="ARBA00001974"/>
    </source>
</evidence>
<accession>A0A8H7V286</accession>
<dbReference type="InterPro" id="IPR016171">
    <property type="entry name" value="Vanillyl_alc_oxidase_C-sub2"/>
</dbReference>
<dbReference type="Gene3D" id="1.20.190.20">
    <property type="entry name" value="14-3-3 domain"/>
    <property type="match status" value="1"/>
</dbReference>
<name>A0A8H7V286_9FUNG</name>
<dbReference type="Pfam" id="PF00244">
    <property type="entry name" value="14-3-3"/>
    <property type="match status" value="1"/>
</dbReference>
<protein>
    <recommendedName>
        <fullName evidence="10">D-lactate dehydrogenase (cytochrome)</fullName>
        <ecNumber evidence="10">1.1.2.4</ecNumber>
    </recommendedName>
</protein>
<comment type="similarity">
    <text evidence="3">Belongs to the 14-3-3 family.</text>
</comment>
<dbReference type="PANTHER" id="PTHR11748:SF111">
    <property type="entry name" value="D-LACTATE DEHYDROGENASE, MITOCHONDRIAL-RELATED"/>
    <property type="match status" value="1"/>
</dbReference>
<dbReference type="GO" id="GO:0071949">
    <property type="term" value="F:FAD binding"/>
    <property type="evidence" value="ECO:0007669"/>
    <property type="project" value="InterPro"/>
</dbReference>
<dbReference type="InterPro" id="IPR004113">
    <property type="entry name" value="FAD-bd_oxidored_4_C"/>
</dbReference>
<comment type="subcellular location">
    <subcellularLocation>
        <location evidence="2">Mitochondrion</location>
    </subcellularLocation>
</comment>
<dbReference type="FunFam" id="1.20.190.20:FF:000001">
    <property type="entry name" value="14-3-3 gamma 1"/>
    <property type="match status" value="1"/>
</dbReference>
<dbReference type="InterPro" id="IPR016166">
    <property type="entry name" value="FAD-bd_PCMH"/>
</dbReference>
<dbReference type="InterPro" id="IPR016169">
    <property type="entry name" value="FAD-bd_PCMH_sub2"/>
</dbReference>
<evidence type="ECO:0000256" key="11">
    <source>
        <dbReference type="ARBA" id="ARBA00051436"/>
    </source>
</evidence>
<dbReference type="SUPFAM" id="SSF55103">
    <property type="entry name" value="FAD-linked oxidases, C-terminal domain"/>
    <property type="match status" value="1"/>
</dbReference>
<organism evidence="14 15">
    <name type="scientific">Mucor plumbeus</name>
    <dbReference type="NCBI Taxonomy" id="97098"/>
    <lineage>
        <taxon>Eukaryota</taxon>
        <taxon>Fungi</taxon>
        <taxon>Fungi incertae sedis</taxon>
        <taxon>Mucoromycota</taxon>
        <taxon>Mucoromycotina</taxon>
        <taxon>Mucoromycetes</taxon>
        <taxon>Mucorales</taxon>
        <taxon>Mucorineae</taxon>
        <taxon>Mucoraceae</taxon>
        <taxon>Mucor</taxon>
    </lineage>
</organism>
<dbReference type="FunFam" id="3.30.70.2740:FF:000001">
    <property type="entry name" value="D-lactate dehydrogenase mitochondrial"/>
    <property type="match status" value="1"/>
</dbReference>
<comment type="cofactor">
    <cofactor evidence="1">
        <name>FAD</name>
        <dbReference type="ChEBI" id="CHEBI:57692"/>
    </cofactor>
</comment>
<dbReference type="SMART" id="SM00101">
    <property type="entry name" value="14_3_3"/>
    <property type="match status" value="1"/>
</dbReference>